<evidence type="ECO:0000313" key="3">
    <source>
        <dbReference type="EMBL" id="AFY10526.1"/>
    </source>
</evidence>
<reference evidence="3" key="1">
    <citation type="journal article" date="2013" name="PLoS ONE">
        <title>Identification and functional characterization of a novel monotreme- specific antibacterial protein expressed during lactation.</title>
        <authorList>
            <person name="Bisana S."/>
            <person name="Kumar S."/>
            <person name="Rismiller P."/>
            <person name="Nicol S.C."/>
            <person name="Lefevre C."/>
            <person name="Nicholas K.R."/>
            <person name="Sharp J.A."/>
        </authorList>
    </citation>
    <scope>NUCLEOTIDE SEQUENCE</scope>
</reference>
<proteinExistence type="evidence at transcript level"/>
<name>L7QD51_TACAU</name>
<protein>
    <submittedName>
        <fullName evidence="3">AMP</fullName>
    </submittedName>
</protein>
<evidence type="ECO:0000256" key="1">
    <source>
        <dbReference type="SAM" id="MobiDB-lite"/>
    </source>
</evidence>
<evidence type="ECO:0000256" key="2">
    <source>
        <dbReference type="SAM" id="SignalP"/>
    </source>
</evidence>
<dbReference type="AlphaFoldDB" id="L7QD51"/>
<feature type="region of interest" description="Disordered" evidence="1">
    <location>
        <begin position="24"/>
        <end position="50"/>
    </location>
</feature>
<organism evidence="3">
    <name type="scientific">Tachyglossus aculeatus</name>
    <name type="common">Short-beaked echidna</name>
    <name type="synonym">Myrmecophaga aculeata</name>
    <dbReference type="NCBI Taxonomy" id="9261"/>
    <lineage>
        <taxon>Eukaryota</taxon>
        <taxon>Metazoa</taxon>
        <taxon>Chordata</taxon>
        <taxon>Craniata</taxon>
        <taxon>Vertebrata</taxon>
        <taxon>Euteleostomi</taxon>
        <taxon>Mammalia</taxon>
        <taxon>Monotremata</taxon>
        <taxon>Tachyglossidae</taxon>
        <taxon>Tachyglossus</taxon>
    </lineage>
</organism>
<feature type="chain" id="PRO_5003982796" evidence="2">
    <location>
        <begin position="20"/>
        <end position="90"/>
    </location>
</feature>
<sequence length="90" mass="9996">MKFFAFLVLAGVACLLASGAKISGPEETSELPEVVSEERVPATATEPMADLRHGVTREPISPASKDSLRDKFKEKLDKWFHRPNLLSKRD</sequence>
<feature type="signal peptide" evidence="2">
    <location>
        <begin position="1"/>
        <end position="19"/>
    </location>
</feature>
<keyword evidence="2" id="KW-0732">Signal</keyword>
<accession>L7QD51</accession>
<dbReference type="EMBL" id="KC148542">
    <property type="protein sequence ID" value="AFY10526.1"/>
    <property type="molecule type" value="mRNA"/>
</dbReference>